<keyword evidence="4" id="KW-1185">Reference proteome</keyword>
<gene>
    <name evidence="3" type="ORF">RM717_04920</name>
</gene>
<organism evidence="3 4">
    <name type="scientific">Streptomyces stephensoniae</name>
    <dbReference type="NCBI Taxonomy" id="3375367"/>
    <lineage>
        <taxon>Bacteria</taxon>
        <taxon>Bacillati</taxon>
        <taxon>Actinomycetota</taxon>
        <taxon>Actinomycetes</taxon>
        <taxon>Kitasatosporales</taxon>
        <taxon>Streptomycetaceae</taxon>
        <taxon>Streptomyces</taxon>
    </lineage>
</organism>
<feature type="transmembrane region" description="Helical" evidence="2">
    <location>
        <begin position="47"/>
        <end position="67"/>
    </location>
</feature>
<comment type="caution">
    <text evidence="3">The sequence shown here is derived from an EMBL/GenBank/DDBJ whole genome shotgun (WGS) entry which is preliminary data.</text>
</comment>
<feature type="compositionally biased region" description="Basic and acidic residues" evidence="1">
    <location>
        <begin position="123"/>
        <end position="139"/>
    </location>
</feature>
<feature type="compositionally biased region" description="Basic residues" evidence="1">
    <location>
        <begin position="140"/>
        <end position="162"/>
    </location>
</feature>
<feature type="transmembrane region" description="Helical" evidence="2">
    <location>
        <begin position="74"/>
        <end position="92"/>
    </location>
</feature>
<feature type="transmembrane region" description="Helical" evidence="2">
    <location>
        <begin position="98"/>
        <end position="117"/>
    </location>
</feature>
<evidence type="ECO:0000313" key="3">
    <source>
        <dbReference type="EMBL" id="MDT0489842.1"/>
    </source>
</evidence>
<evidence type="ECO:0000256" key="1">
    <source>
        <dbReference type="SAM" id="MobiDB-lite"/>
    </source>
</evidence>
<evidence type="ECO:0000256" key="2">
    <source>
        <dbReference type="SAM" id="Phobius"/>
    </source>
</evidence>
<proteinExistence type="predicted"/>
<keyword evidence="2" id="KW-0472">Membrane</keyword>
<keyword evidence="2" id="KW-1133">Transmembrane helix</keyword>
<reference evidence="4" key="1">
    <citation type="submission" date="2023-07" db="EMBL/GenBank/DDBJ databases">
        <title>30 novel species of actinomycetes from the DSMZ collection.</title>
        <authorList>
            <person name="Nouioui I."/>
        </authorList>
    </citation>
    <scope>NUCLEOTIDE SEQUENCE [LARGE SCALE GENOMIC DNA]</scope>
    <source>
        <strain evidence="4">DSM 40932</strain>
    </source>
</reference>
<evidence type="ECO:0000313" key="4">
    <source>
        <dbReference type="Proteomes" id="UP001180556"/>
    </source>
</evidence>
<dbReference type="PROSITE" id="PS51257">
    <property type="entry name" value="PROKAR_LIPOPROTEIN"/>
    <property type="match status" value="1"/>
</dbReference>
<dbReference type="RefSeq" id="WP_311596446.1">
    <property type="nucleotide sequence ID" value="NZ_JAVRFG010000005.1"/>
</dbReference>
<protein>
    <recommendedName>
        <fullName evidence="5">Integral membrane protein</fullName>
    </recommendedName>
</protein>
<evidence type="ECO:0008006" key="5">
    <source>
        <dbReference type="Google" id="ProtNLM"/>
    </source>
</evidence>
<keyword evidence="2" id="KW-0812">Transmembrane</keyword>
<feature type="region of interest" description="Disordered" evidence="1">
    <location>
        <begin position="122"/>
        <end position="162"/>
    </location>
</feature>
<sequence>MRAAWVGAVLAAVLALCFGWGLAGLATLGCAPHPRGGCGVPDGGGKYFAAFMASPVPLLIMVRAGFYRRDWRPALGYSAGAGAGAVLALVMGSSVGHWIVAFALVGTGVLVPWLAHFNTPEARSARQEERQRRMREERLRRARARRTERRRERRRLRRDSIS</sequence>
<name>A0ABU2VW75_9ACTN</name>
<dbReference type="EMBL" id="JAVRFG010000005">
    <property type="protein sequence ID" value="MDT0489842.1"/>
    <property type="molecule type" value="Genomic_DNA"/>
</dbReference>
<accession>A0ABU2VW75</accession>
<dbReference type="Proteomes" id="UP001180556">
    <property type="component" value="Unassembled WGS sequence"/>
</dbReference>